<dbReference type="Gene3D" id="3.40.50.920">
    <property type="match status" value="1"/>
</dbReference>
<dbReference type="InterPro" id="IPR029061">
    <property type="entry name" value="THDP-binding"/>
</dbReference>
<gene>
    <name evidence="5" type="primary">acoB</name>
    <name evidence="5" type="ORF">GCM10011494_18930</name>
</gene>
<dbReference type="FunFam" id="3.40.50.920:FF:000001">
    <property type="entry name" value="Pyruvate dehydrogenase E1 beta subunit"/>
    <property type="match status" value="1"/>
</dbReference>
<dbReference type="GO" id="GO:0016491">
    <property type="term" value="F:oxidoreductase activity"/>
    <property type="evidence" value="ECO:0007669"/>
    <property type="project" value="UniProtKB-KW"/>
</dbReference>
<dbReference type="RefSeq" id="WP_188770832.1">
    <property type="nucleotide sequence ID" value="NZ_BMHK01000010.1"/>
</dbReference>
<proteinExistence type="predicted"/>
<organism evidence="5 6">
    <name type="scientific">Novosphingobium endophyticum</name>
    <dbReference type="NCBI Taxonomy" id="1955250"/>
    <lineage>
        <taxon>Bacteria</taxon>
        <taxon>Pseudomonadati</taxon>
        <taxon>Pseudomonadota</taxon>
        <taxon>Alphaproteobacteria</taxon>
        <taxon>Sphingomonadales</taxon>
        <taxon>Sphingomonadaceae</taxon>
        <taxon>Novosphingobium</taxon>
    </lineage>
</organism>
<dbReference type="Pfam" id="PF02780">
    <property type="entry name" value="Transketolase_C"/>
    <property type="match status" value="1"/>
</dbReference>
<evidence type="ECO:0000256" key="1">
    <source>
        <dbReference type="ARBA" id="ARBA00001964"/>
    </source>
</evidence>
<name>A0A916TS20_9SPHN</name>
<dbReference type="SMART" id="SM00861">
    <property type="entry name" value="Transket_pyr"/>
    <property type="match status" value="1"/>
</dbReference>
<reference evidence="5" key="2">
    <citation type="submission" date="2020-09" db="EMBL/GenBank/DDBJ databases">
        <authorList>
            <person name="Sun Q."/>
            <person name="Zhou Y."/>
        </authorList>
    </citation>
    <scope>NUCLEOTIDE SEQUENCE</scope>
    <source>
        <strain evidence="5">CGMCC 1.15095</strain>
    </source>
</reference>
<dbReference type="InterPro" id="IPR009014">
    <property type="entry name" value="Transketo_C/PFOR_II"/>
</dbReference>
<dbReference type="EMBL" id="BMHK01000010">
    <property type="protein sequence ID" value="GGC00589.1"/>
    <property type="molecule type" value="Genomic_DNA"/>
</dbReference>
<evidence type="ECO:0000259" key="4">
    <source>
        <dbReference type="SMART" id="SM00861"/>
    </source>
</evidence>
<comment type="caution">
    <text evidence="5">The sequence shown here is derived from an EMBL/GenBank/DDBJ whole genome shotgun (WGS) entry which is preliminary data.</text>
</comment>
<dbReference type="Proteomes" id="UP000608154">
    <property type="component" value="Unassembled WGS sequence"/>
</dbReference>
<protein>
    <submittedName>
        <fullName evidence="5">TPP-dependent acetoin dehydrogenase complex, E1 protein subunit beta</fullName>
    </submittedName>
</protein>
<evidence type="ECO:0000256" key="2">
    <source>
        <dbReference type="ARBA" id="ARBA00023002"/>
    </source>
</evidence>
<evidence type="ECO:0000313" key="6">
    <source>
        <dbReference type="Proteomes" id="UP000608154"/>
    </source>
</evidence>
<dbReference type="PANTHER" id="PTHR43257">
    <property type="entry name" value="PYRUVATE DEHYDROGENASE E1 COMPONENT BETA SUBUNIT"/>
    <property type="match status" value="1"/>
</dbReference>
<dbReference type="PANTHER" id="PTHR43257:SF2">
    <property type="entry name" value="PYRUVATE DEHYDROGENASE E1 COMPONENT SUBUNIT BETA"/>
    <property type="match status" value="1"/>
</dbReference>
<feature type="domain" description="Transketolase-like pyrimidine-binding" evidence="4">
    <location>
        <begin position="14"/>
        <end position="191"/>
    </location>
</feature>
<sequence length="335" mass="35554">MTTGTENRADERTVTCADAVQEALAEAMERDDSVIVLGEDVADLQGGGIRGCTQGLSTRFGDGRVRSTPISEQAIIGAAVGAAIAGMRPVAEIMLMNFITVAMDQIVNHAAKTRYMSGGQASVPLTIRTMTGAGAGTGGQHSDMLEAWLAHVPGLKIAVPSTAADYKALLTACIFDDNPCIFIENTLQLKSKGSLIANEKPLPLGKARIVRSGSDVTLISYGRPMIDAEKVAASLGDQGLSVELIDLRTIVPFDEETILNSVAKTGRAVVLHEAVKRFGVGAEIASRIHEELFADLKKPVLRLGMPYTPVPFSSALEKPILWNADKIEAAIRSLM</sequence>
<accession>A0A916TS20</accession>
<dbReference type="Pfam" id="PF02779">
    <property type="entry name" value="Transket_pyr"/>
    <property type="match status" value="1"/>
</dbReference>
<keyword evidence="3" id="KW-0786">Thiamine pyrophosphate</keyword>
<evidence type="ECO:0000256" key="3">
    <source>
        <dbReference type="ARBA" id="ARBA00023052"/>
    </source>
</evidence>
<comment type="cofactor">
    <cofactor evidence="1">
        <name>thiamine diphosphate</name>
        <dbReference type="ChEBI" id="CHEBI:58937"/>
    </cofactor>
</comment>
<dbReference type="CDD" id="cd07036">
    <property type="entry name" value="TPP_PYR_E1-PDHc-beta_like"/>
    <property type="match status" value="1"/>
</dbReference>
<dbReference type="NCBIfam" id="NF006667">
    <property type="entry name" value="PRK09212.1"/>
    <property type="match status" value="1"/>
</dbReference>
<evidence type="ECO:0000313" key="5">
    <source>
        <dbReference type="EMBL" id="GGC00589.1"/>
    </source>
</evidence>
<keyword evidence="6" id="KW-1185">Reference proteome</keyword>
<dbReference type="InterPro" id="IPR005475">
    <property type="entry name" value="Transketolase-like_Pyr-bd"/>
</dbReference>
<reference evidence="5" key="1">
    <citation type="journal article" date="2014" name="Int. J. Syst. Evol. Microbiol.">
        <title>Complete genome sequence of Corynebacterium casei LMG S-19264T (=DSM 44701T), isolated from a smear-ripened cheese.</title>
        <authorList>
            <consortium name="US DOE Joint Genome Institute (JGI-PGF)"/>
            <person name="Walter F."/>
            <person name="Albersmeier A."/>
            <person name="Kalinowski J."/>
            <person name="Ruckert C."/>
        </authorList>
    </citation>
    <scope>NUCLEOTIDE SEQUENCE</scope>
    <source>
        <strain evidence="5">CGMCC 1.15095</strain>
    </source>
</reference>
<dbReference type="FunFam" id="3.40.50.970:FF:000001">
    <property type="entry name" value="Pyruvate dehydrogenase E1 beta subunit"/>
    <property type="match status" value="1"/>
</dbReference>
<dbReference type="AlphaFoldDB" id="A0A916TS20"/>
<keyword evidence="2" id="KW-0560">Oxidoreductase</keyword>
<dbReference type="SUPFAM" id="SSF52518">
    <property type="entry name" value="Thiamin diphosphate-binding fold (THDP-binding)"/>
    <property type="match status" value="1"/>
</dbReference>
<dbReference type="Gene3D" id="3.40.50.970">
    <property type="match status" value="1"/>
</dbReference>
<dbReference type="InterPro" id="IPR033248">
    <property type="entry name" value="Transketolase_C"/>
</dbReference>
<dbReference type="SUPFAM" id="SSF52922">
    <property type="entry name" value="TK C-terminal domain-like"/>
    <property type="match status" value="1"/>
</dbReference>